<organism evidence="1">
    <name type="scientific">marine sediment metagenome</name>
    <dbReference type="NCBI Taxonomy" id="412755"/>
    <lineage>
        <taxon>unclassified sequences</taxon>
        <taxon>metagenomes</taxon>
        <taxon>ecological metagenomes</taxon>
    </lineage>
</organism>
<evidence type="ECO:0000313" key="1">
    <source>
        <dbReference type="EMBL" id="GAH32955.1"/>
    </source>
</evidence>
<gene>
    <name evidence="1" type="ORF">S03H2_25477</name>
</gene>
<sequence length="52" mass="6267">MTIYANGFRDNAKDFRISFYYDILEVAVDLCEENVHTKMVESKRKDTIKREY</sequence>
<name>X1FKD6_9ZZZZ</name>
<proteinExistence type="predicted"/>
<dbReference type="EMBL" id="BARU01014431">
    <property type="protein sequence ID" value="GAH32955.1"/>
    <property type="molecule type" value="Genomic_DNA"/>
</dbReference>
<comment type="caution">
    <text evidence="1">The sequence shown here is derived from an EMBL/GenBank/DDBJ whole genome shotgun (WGS) entry which is preliminary data.</text>
</comment>
<dbReference type="AlphaFoldDB" id="X1FKD6"/>
<reference evidence="1" key="1">
    <citation type="journal article" date="2014" name="Front. Microbiol.">
        <title>High frequency of phylogenetically diverse reductive dehalogenase-homologous genes in deep subseafloor sedimentary metagenomes.</title>
        <authorList>
            <person name="Kawai M."/>
            <person name="Futagami T."/>
            <person name="Toyoda A."/>
            <person name="Takaki Y."/>
            <person name="Nishi S."/>
            <person name="Hori S."/>
            <person name="Arai W."/>
            <person name="Tsubouchi T."/>
            <person name="Morono Y."/>
            <person name="Uchiyama I."/>
            <person name="Ito T."/>
            <person name="Fujiyama A."/>
            <person name="Inagaki F."/>
            <person name="Takami H."/>
        </authorList>
    </citation>
    <scope>NUCLEOTIDE SEQUENCE</scope>
    <source>
        <strain evidence="1">Expedition CK06-06</strain>
    </source>
</reference>
<protein>
    <submittedName>
        <fullName evidence="1">Uncharacterized protein</fullName>
    </submittedName>
</protein>
<accession>X1FKD6</accession>